<evidence type="ECO:0000313" key="3">
    <source>
        <dbReference type="Proteomes" id="UP000701341"/>
    </source>
</evidence>
<dbReference type="EMBL" id="JAAOZQ010000056">
    <property type="protein sequence ID" value="KAF7522074.1"/>
    <property type="molecule type" value="Genomic_DNA"/>
</dbReference>
<proteinExistence type="predicted"/>
<name>A0A9P5GLI7_PENCR</name>
<organism evidence="2 3">
    <name type="scientific">Penicillium crustosum</name>
    <name type="common">Blue mold fungus</name>
    <dbReference type="NCBI Taxonomy" id="36656"/>
    <lineage>
        <taxon>Eukaryota</taxon>
        <taxon>Fungi</taxon>
        <taxon>Dikarya</taxon>
        <taxon>Ascomycota</taxon>
        <taxon>Pezizomycotina</taxon>
        <taxon>Eurotiomycetes</taxon>
        <taxon>Eurotiomycetidae</taxon>
        <taxon>Eurotiales</taxon>
        <taxon>Aspergillaceae</taxon>
        <taxon>Penicillium</taxon>
    </lineage>
</organism>
<dbReference type="AlphaFoldDB" id="A0A9P5GLI7"/>
<protein>
    <submittedName>
        <fullName evidence="2">Uncharacterized protein</fullName>
    </submittedName>
</protein>
<sequence length="115" mass="13174">MVQKTPEHQIEADKVFEDTVMADEVKTTKVWAWDLVPKKKMSNACDDRPQESRHQRYARRKRALRAKQAADRAANSAAELNQELPASTTPLFTPPSLPTLEVLRVVFCPVTKMRR</sequence>
<keyword evidence="3" id="KW-1185">Reference proteome</keyword>
<comment type="caution">
    <text evidence="2">The sequence shown here is derived from an EMBL/GenBank/DDBJ whole genome shotgun (WGS) entry which is preliminary data.</text>
</comment>
<gene>
    <name evidence="2" type="ORF">PCG10_007698</name>
</gene>
<evidence type="ECO:0000313" key="2">
    <source>
        <dbReference type="EMBL" id="KAF7522074.1"/>
    </source>
</evidence>
<accession>A0A9P5GLI7</accession>
<dbReference type="Proteomes" id="UP000701341">
    <property type="component" value="Unassembled WGS sequence"/>
</dbReference>
<feature type="region of interest" description="Disordered" evidence="1">
    <location>
        <begin position="42"/>
        <end position="93"/>
    </location>
</feature>
<feature type="compositionally biased region" description="Basic residues" evidence="1">
    <location>
        <begin position="55"/>
        <end position="65"/>
    </location>
</feature>
<feature type="compositionally biased region" description="Basic and acidic residues" evidence="1">
    <location>
        <begin position="45"/>
        <end position="54"/>
    </location>
</feature>
<feature type="compositionally biased region" description="Low complexity" evidence="1">
    <location>
        <begin position="71"/>
        <end position="91"/>
    </location>
</feature>
<evidence type="ECO:0000256" key="1">
    <source>
        <dbReference type="SAM" id="MobiDB-lite"/>
    </source>
</evidence>
<reference evidence="2" key="1">
    <citation type="submission" date="2020-02" db="EMBL/GenBank/DDBJ databases">
        <authorList>
            <person name="Lichtner F.J."/>
        </authorList>
    </citation>
    <scope>NUCLEOTIDE SEQUENCE</scope>
    <source>
        <strain evidence="2">G10</strain>
    </source>
</reference>